<proteinExistence type="predicted"/>
<dbReference type="Gene3D" id="1.25.40.10">
    <property type="entry name" value="Tetratricopeptide repeat domain"/>
    <property type="match status" value="1"/>
</dbReference>
<feature type="signal peptide" evidence="1">
    <location>
        <begin position="1"/>
        <end position="24"/>
    </location>
</feature>
<organism evidence="2 3">
    <name type="scientific">Candidatus Avelusimicrobium gallicola</name>
    <dbReference type="NCBI Taxonomy" id="2562704"/>
    <lineage>
        <taxon>Bacteria</taxon>
        <taxon>Pseudomonadati</taxon>
        <taxon>Elusimicrobiota</taxon>
        <taxon>Elusimicrobia</taxon>
        <taxon>Elusimicrobiales</taxon>
        <taxon>Elusimicrobiaceae</taxon>
        <taxon>Candidatus Avelusimicrobium</taxon>
    </lineage>
</organism>
<dbReference type="SMART" id="SM00671">
    <property type="entry name" value="SEL1"/>
    <property type="match status" value="7"/>
</dbReference>
<dbReference type="SUPFAM" id="SSF81901">
    <property type="entry name" value="HCP-like"/>
    <property type="match status" value="2"/>
</dbReference>
<feature type="chain" id="PRO_5037296394" evidence="1">
    <location>
        <begin position="25"/>
        <end position="303"/>
    </location>
</feature>
<evidence type="ECO:0000313" key="3">
    <source>
        <dbReference type="Proteomes" id="UP000725649"/>
    </source>
</evidence>
<evidence type="ECO:0000313" key="2">
    <source>
        <dbReference type="EMBL" id="MBE6420857.1"/>
    </source>
</evidence>
<sequence length="303" mass="35026">MKKRFFLTALFLLIPLWGFTAEEAAEKAARQEEYRLQRHTFKQVRREARGGDIHSLFDLAWHHYRGKGTPQNYKKAYKYFKKAAKKGSERALYFQASMLLSGRGVKKNEQKAFLLFKQLAHNANPHASFKLSLMYEQGLGTEKNEQEAARLLDYAARNGVAPAALKKGLALLETQPKQAKELIKQAADMHFRRAQYHLARLYEAEQNKGLAFQYMLLAAQKNLRTAQWQVAQWYAQAYGTPKSDYQTFRWTRQAAKNGVKEAQAYLAVLYENGIGTAPNKLFADKWKKLSQEKTSIPREEEFY</sequence>
<keyword evidence="1" id="KW-0732">Signal</keyword>
<dbReference type="Proteomes" id="UP000725649">
    <property type="component" value="Unassembled WGS sequence"/>
</dbReference>
<protein>
    <submittedName>
        <fullName evidence="2">Sel1 repeat family protein</fullName>
    </submittedName>
</protein>
<dbReference type="Pfam" id="PF08238">
    <property type="entry name" value="Sel1"/>
    <property type="match status" value="7"/>
</dbReference>
<reference evidence="2" key="1">
    <citation type="submission" date="2019-04" db="EMBL/GenBank/DDBJ databases">
        <title>Evolution of Biomass-Degrading Anaerobic Consortia Revealed by Metagenomics.</title>
        <authorList>
            <person name="Peng X."/>
        </authorList>
    </citation>
    <scope>NUCLEOTIDE SEQUENCE</scope>
    <source>
        <strain evidence="2">SIG66</strain>
    </source>
</reference>
<comment type="caution">
    <text evidence="2">The sequence shown here is derived from an EMBL/GenBank/DDBJ whole genome shotgun (WGS) entry which is preliminary data.</text>
</comment>
<evidence type="ECO:0000256" key="1">
    <source>
        <dbReference type="SAM" id="SignalP"/>
    </source>
</evidence>
<dbReference type="AlphaFoldDB" id="A0A928DQM2"/>
<gene>
    <name evidence="2" type="ORF">E7027_01745</name>
</gene>
<dbReference type="InterPro" id="IPR006597">
    <property type="entry name" value="Sel1-like"/>
</dbReference>
<dbReference type="InterPro" id="IPR050767">
    <property type="entry name" value="Sel1_AlgK"/>
</dbReference>
<name>A0A928DQM2_9BACT</name>
<accession>A0A928DQM2</accession>
<dbReference type="InterPro" id="IPR011990">
    <property type="entry name" value="TPR-like_helical_dom_sf"/>
</dbReference>
<dbReference type="PANTHER" id="PTHR11102">
    <property type="entry name" value="SEL-1-LIKE PROTEIN"/>
    <property type="match status" value="1"/>
</dbReference>
<dbReference type="EMBL" id="SUVG01000002">
    <property type="protein sequence ID" value="MBE6420857.1"/>
    <property type="molecule type" value="Genomic_DNA"/>
</dbReference>
<dbReference type="PANTHER" id="PTHR11102:SF160">
    <property type="entry name" value="ERAD-ASSOCIATED E3 UBIQUITIN-PROTEIN LIGASE COMPONENT HRD3"/>
    <property type="match status" value="1"/>
</dbReference>